<comment type="caution">
    <text evidence="1">The sequence shown here is derived from an EMBL/GenBank/DDBJ whole genome shotgun (WGS) entry which is preliminary data.</text>
</comment>
<gene>
    <name evidence="1" type="ORF">J2781_001390</name>
</gene>
<dbReference type="EMBL" id="JAVDQS010000003">
    <property type="protein sequence ID" value="MDR6404470.1"/>
    <property type="molecule type" value="Genomic_DNA"/>
</dbReference>
<sequence>MIDLIKQNKFEELKEVLKNSDNFKIHQYLFEILNNNTVEVDSESFDADKYQEEFLEGFEIYKALETSNIDKEELKNLSNLLVELTFKMGGFIRLMADNAMNKGVYLTDIAHIYPINLEIRTQLQEFIDRLKNKSDEEKAVANLAATKAQISNSVGNVLEKYEIGDDMLQFAEHYEKAGQIEMSIRIYMGIMNDFECDSVKSGSGLFPEIAQVDDRSEAEIDIFNKAKINYERLTGHEIEEPKRIRVTENTVAQDLVETVTNSTLNVPKQEKNSGFFGKMKRLFGR</sequence>
<keyword evidence="2" id="KW-1185">Reference proteome</keyword>
<protein>
    <submittedName>
        <fullName evidence="1">Component of type VI protein secretion system</fullName>
    </submittedName>
</protein>
<evidence type="ECO:0000313" key="2">
    <source>
        <dbReference type="Proteomes" id="UP001184853"/>
    </source>
</evidence>
<evidence type="ECO:0000313" key="1">
    <source>
        <dbReference type="EMBL" id="MDR6404470.1"/>
    </source>
</evidence>
<dbReference type="RefSeq" id="WP_115979853.1">
    <property type="nucleotide sequence ID" value="NZ_JAVDQS010000003.1"/>
</dbReference>
<proteinExistence type="predicted"/>
<dbReference type="Proteomes" id="UP001184853">
    <property type="component" value="Unassembled WGS sequence"/>
</dbReference>
<name>A0ABU1LCL3_9FLAO</name>
<reference evidence="1 2" key="1">
    <citation type="submission" date="2023-07" db="EMBL/GenBank/DDBJ databases">
        <title>Sorghum-associated microbial communities from plants grown in Nebraska, USA.</title>
        <authorList>
            <person name="Schachtman D."/>
        </authorList>
    </citation>
    <scope>NUCLEOTIDE SEQUENCE [LARGE SCALE GENOMIC DNA]</scope>
    <source>
        <strain evidence="1 2">DS1709</strain>
    </source>
</reference>
<accession>A0ABU1LCL3</accession>
<organism evidence="1 2">
    <name type="scientific">Chryseobacterium geocarposphaerae</name>
    <dbReference type="NCBI Taxonomy" id="1416776"/>
    <lineage>
        <taxon>Bacteria</taxon>
        <taxon>Pseudomonadati</taxon>
        <taxon>Bacteroidota</taxon>
        <taxon>Flavobacteriia</taxon>
        <taxon>Flavobacteriales</taxon>
        <taxon>Weeksellaceae</taxon>
        <taxon>Chryseobacterium group</taxon>
        <taxon>Chryseobacterium</taxon>
    </lineage>
</organism>